<dbReference type="InterPro" id="IPR004150">
    <property type="entry name" value="NAD_DNA_ligase_OB"/>
</dbReference>
<feature type="binding site" evidence="11">
    <location>
        <position position="338"/>
    </location>
    <ligand>
        <name>NAD(+)</name>
        <dbReference type="ChEBI" id="CHEBI:57540"/>
    </ligand>
</feature>
<keyword evidence="6 11" id="KW-0862">Zinc</keyword>
<reference evidence="16 17" key="1">
    <citation type="submission" date="2016-01" db="EMBL/GenBank/DDBJ databases">
        <title>High potential of lignocellulose degradation of a new Verrucomicrobia species.</title>
        <authorList>
            <person name="Wang Y."/>
            <person name="Shi Y."/>
            <person name="Qiu Z."/>
            <person name="Liu S."/>
            <person name="Yang H."/>
        </authorList>
    </citation>
    <scope>NUCLEOTIDE SEQUENCE [LARGE SCALE GENOMIC DNA]</scope>
    <source>
        <strain evidence="16 17">TSB47</strain>
    </source>
</reference>
<evidence type="ECO:0000256" key="12">
    <source>
        <dbReference type="RuleBase" id="RU000618"/>
    </source>
</evidence>
<dbReference type="SUPFAM" id="SSF56091">
    <property type="entry name" value="DNA ligase/mRNA capping enzyme, catalytic domain"/>
    <property type="match status" value="1"/>
</dbReference>
<dbReference type="Gene3D" id="2.40.50.140">
    <property type="entry name" value="Nucleic acid-binding proteins"/>
    <property type="match status" value="1"/>
</dbReference>
<dbReference type="Proteomes" id="UP000078486">
    <property type="component" value="Unassembled WGS sequence"/>
</dbReference>
<feature type="binding site" evidence="11">
    <location>
        <begin position="122"/>
        <end position="123"/>
    </location>
    <ligand>
        <name>NAD(+)</name>
        <dbReference type="ChEBI" id="CHEBI:57540"/>
    </ligand>
</feature>
<evidence type="ECO:0000259" key="15">
    <source>
        <dbReference type="SMART" id="SM00532"/>
    </source>
</evidence>
<dbReference type="InterPro" id="IPR018239">
    <property type="entry name" value="DNA_ligase_AS"/>
</dbReference>
<evidence type="ECO:0000313" key="17">
    <source>
        <dbReference type="Proteomes" id="UP000078486"/>
    </source>
</evidence>
<dbReference type="FunFam" id="1.10.150.20:FF:000007">
    <property type="entry name" value="DNA ligase"/>
    <property type="match status" value="1"/>
</dbReference>
<dbReference type="STRING" id="1184151.AW736_22770"/>
<keyword evidence="11" id="KW-0464">Manganese</keyword>
<dbReference type="GO" id="GO:0006281">
    <property type="term" value="P:DNA repair"/>
    <property type="evidence" value="ECO:0007669"/>
    <property type="project" value="UniProtKB-KW"/>
</dbReference>
<evidence type="ECO:0000256" key="9">
    <source>
        <dbReference type="ARBA" id="ARBA00023204"/>
    </source>
</evidence>
<keyword evidence="9 11" id="KW-0234">DNA repair</keyword>
<evidence type="ECO:0000256" key="1">
    <source>
        <dbReference type="ARBA" id="ARBA00004067"/>
    </source>
</evidence>
<proteinExistence type="inferred from homology"/>
<keyword evidence="3 11" id="KW-0235">DNA replication</keyword>
<organism evidence="16 17">
    <name type="scientific">Termitidicoccus mucosus</name>
    <dbReference type="NCBI Taxonomy" id="1184151"/>
    <lineage>
        <taxon>Bacteria</taxon>
        <taxon>Pseudomonadati</taxon>
        <taxon>Verrucomicrobiota</taxon>
        <taxon>Opitutia</taxon>
        <taxon>Opitutales</taxon>
        <taxon>Opitutaceae</taxon>
        <taxon>Termitidicoccus</taxon>
    </lineage>
</organism>
<dbReference type="SUPFAM" id="SSF47781">
    <property type="entry name" value="RuvA domain 2-like"/>
    <property type="match status" value="1"/>
</dbReference>
<evidence type="ECO:0000256" key="10">
    <source>
        <dbReference type="ARBA" id="ARBA00034005"/>
    </source>
</evidence>
<dbReference type="PIRSF" id="PIRSF001604">
    <property type="entry name" value="LigA"/>
    <property type="match status" value="1"/>
</dbReference>
<dbReference type="EMBL" id="LRRQ01000170">
    <property type="protein sequence ID" value="OAM87519.1"/>
    <property type="molecule type" value="Genomic_DNA"/>
</dbReference>
<dbReference type="InterPro" id="IPR013840">
    <property type="entry name" value="DNAligase_N"/>
</dbReference>
<dbReference type="InterPro" id="IPR013839">
    <property type="entry name" value="DNAligase_adenylation"/>
</dbReference>
<keyword evidence="2 11" id="KW-0436">Ligase</keyword>
<evidence type="ECO:0000256" key="8">
    <source>
        <dbReference type="ARBA" id="ARBA00023027"/>
    </source>
</evidence>
<dbReference type="Pfam" id="PF03119">
    <property type="entry name" value="DNA_ligase_ZBD"/>
    <property type="match status" value="1"/>
</dbReference>
<dbReference type="GO" id="GO:0003677">
    <property type="term" value="F:DNA binding"/>
    <property type="evidence" value="ECO:0007669"/>
    <property type="project" value="InterPro"/>
</dbReference>
<keyword evidence="17" id="KW-1185">Reference proteome</keyword>
<evidence type="ECO:0000256" key="4">
    <source>
        <dbReference type="ARBA" id="ARBA00022723"/>
    </source>
</evidence>
<feature type="binding site" evidence="11">
    <location>
        <position position="437"/>
    </location>
    <ligand>
        <name>Zn(2+)</name>
        <dbReference type="ChEBI" id="CHEBI:29105"/>
    </ligand>
</feature>
<comment type="similarity">
    <text evidence="11">Belongs to the NAD-dependent DNA ligase family. LigA subfamily.</text>
</comment>
<feature type="chain" id="PRO_5008088705" description="DNA ligase" evidence="13">
    <location>
        <begin position="27"/>
        <end position="614"/>
    </location>
</feature>
<evidence type="ECO:0000256" key="6">
    <source>
        <dbReference type="ARBA" id="ARBA00022833"/>
    </source>
</evidence>
<evidence type="ECO:0000259" key="14">
    <source>
        <dbReference type="SMART" id="SM00278"/>
    </source>
</evidence>
<dbReference type="PANTHER" id="PTHR23389">
    <property type="entry name" value="CHROMOSOME TRANSMISSION FIDELITY FACTOR 18"/>
    <property type="match status" value="1"/>
</dbReference>
<dbReference type="InterPro" id="IPR004149">
    <property type="entry name" value="Znf_DNAligase_C4"/>
</dbReference>
<evidence type="ECO:0000256" key="13">
    <source>
        <dbReference type="SAM" id="SignalP"/>
    </source>
</evidence>
<name>A0A178IEL4_9BACT</name>
<dbReference type="NCBIfam" id="NF005932">
    <property type="entry name" value="PRK07956.1"/>
    <property type="match status" value="1"/>
</dbReference>
<dbReference type="CDD" id="cd00114">
    <property type="entry name" value="LIGANc"/>
    <property type="match status" value="1"/>
</dbReference>
<evidence type="ECO:0000256" key="2">
    <source>
        <dbReference type="ARBA" id="ARBA00022598"/>
    </source>
</evidence>
<dbReference type="GO" id="GO:0005829">
    <property type="term" value="C:cytosol"/>
    <property type="evidence" value="ECO:0007669"/>
    <property type="project" value="TreeGrafter"/>
</dbReference>
<evidence type="ECO:0000256" key="3">
    <source>
        <dbReference type="ARBA" id="ARBA00022705"/>
    </source>
</evidence>
<dbReference type="GO" id="GO:0046872">
    <property type="term" value="F:metal ion binding"/>
    <property type="evidence" value="ECO:0007669"/>
    <property type="project" value="UniProtKB-KW"/>
</dbReference>
<keyword evidence="7 11" id="KW-0460">Magnesium</keyword>
<dbReference type="InterPro" id="IPR041663">
    <property type="entry name" value="DisA/LigA_HHH"/>
</dbReference>
<dbReference type="PROSITE" id="PS01055">
    <property type="entry name" value="DNA_LIGASE_N1"/>
    <property type="match status" value="1"/>
</dbReference>
<feature type="domain" description="Helix-hairpin-helix DNA-binding motif class 1" evidence="14">
    <location>
        <begin position="572"/>
        <end position="591"/>
    </location>
</feature>
<gene>
    <name evidence="11" type="primary">ligA</name>
    <name evidence="16" type="ORF">AW736_22770</name>
</gene>
<evidence type="ECO:0000256" key="5">
    <source>
        <dbReference type="ARBA" id="ARBA00022763"/>
    </source>
</evidence>
<evidence type="ECO:0000313" key="16">
    <source>
        <dbReference type="EMBL" id="OAM87519.1"/>
    </source>
</evidence>
<feature type="domain" description="Helix-hairpin-helix DNA-binding motif class 1" evidence="14">
    <location>
        <begin position="508"/>
        <end position="527"/>
    </location>
</feature>
<dbReference type="InterPro" id="IPR001679">
    <property type="entry name" value="DNA_ligase"/>
</dbReference>
<feature type="binding site" evidence="11">
    <location>
        <position position="362"/>
    </location>
    <ligand>
        <name>NAD(+)</name>
        <dbReference type="ChEBI" id="CHEBI:57540"/>
    </ligand>
</feature>
<feature type="binding site" evidence="11">
    <location>
        <position position="455"/>
    </location>
    <ligand>
        <name>Zn(2+)</name>
        <dbReference type="ChEBI" id="CHEBI:29105"/>
    </ligand>
</feature>
<dbReference type="SMART" id="SM00532">
    <property type="entry name" value="LIGANc"/>
    <property type="match status" value="1"/>
</dbReference>
<dbReference type="GO" id="GO:0006260">
    <property type="term" value="P:DNA replication"/>
    <property type="evidence" value="ECO:0007669"/>
    <property type="project" value="UniProtKB-KW"/>
</dbReference>
<feature type="domain" description="Helix-hairpin-helix DNA-binding motif class 1" evidence="14">
    <location>
        <begin position="474"/>
        <end position="493"/>
    </location>
</feature>
<keyword evidence="13" id="KW-0732">Signal</keyword>
<dbReference type="Gene3D" id="3.30.470.30">
    <property type="entry name" value="DNA ligase/mRNA capping enzyme"/>
    <property type="match status" value="1"/>
</dbReference>
<evidence type="ECO:0000256" key="11">
    <source>
        <dbReference type="HAMAP-Rule" id="MF_01588"/>
    </source>
</evidence>
<dbReference type="Pfam" id="PF01653">
    <property type="entry name" value="DNA_ligase_aden"/>
    <property type="match status" value="1"/>
</dbReference>
<comment type="cofactor">
    <cofactor evidence="11">
        <name>Mg(2+)</name>
        <dbReference type="ChEBI" id="CHEBI:18420"/>
    </cofactor>
    <cofactor evidence="11">
        <name>Mn(2+)</name>
        <dbReference type="ChEBI" id="CHEBI:29035"/>
    </cofactor>
</comment>
<feature type="signal peptide" evidence="13">
    <location>
        <begin position="1"/>
        <end position="26"/>
    </location>
</feature>
<dbReference type="HAMAP" id="MF_01588">
    <property type="entry name" value="DNA_ligase_A"/>
    <property type="match status" value="1"/>
</dbReference>
<dbReference type="Pfam" id="PF14520">
    <property type="entry name" value="HHH_5"/>
    <property type="match status" value="1"/>
</dbReference>
<feature type="binding site" evidence="11">
    <location>
        <position position="440"/>
    </location>
    <ligand>
        <name>Zn(2+)</name>
        <dbReference type="ChEBI" id="CHEBI:29105"/>
    </ligand>
</feature>
<comment type="function">
    <text evidence="1 11">DNA ligase that catalyzes the formation of phosphodiester linkages between 5'-phosphoryl and 3'-hydroxyl groups in double-stranded DNA using NAD as a coenzyme and as the energy source for the reaction. It is essential for DNA replication and repair of damaged DNA.</text>
</comment>
<evidence type="ECO:0000256" key="7">
    <source>
        <dbReference type="ARBA" id="ARBA00022842"/>
    </source>
</evidence>
<dbReference type="NCBIfam" id="TIGR00575">
    <property type="entry name" value="dnlj"/>
    <property type="match status" value="1"/>
</dbReference>
<dbReference type="Pfam" id="PF03120">
    <property type="entry name" value="OB_DNA_ligase"/>
    <property type="match status" value="1"/>
</dbReference>
<dbReference type="InterPro" id="IPR033136">
    <property type="entry name" value="DNA_ligase_CS"/>
</dbReference>
<feature type="binding site" evidence="11">
    <location>
        <position position="460"/>
    </location>
    <ligand>
        <name>Zn(2+)</name>
        <dbReference type="ChEBI" id="CHEBI:29105"/>
    </ligand>
</feature>
<feature type="domain" description="NAD-dependent DNA ligase N-terminal" evidence="15">
    <location>
        <begin position="43"/>
        <end position="476"/>
    </location>
</feature>
<dbReference type="Gene3D" id="1.10.150.20">
    <property type="entry name" value="5' to 3' exonuclease, C-terminal subdomain"/>
    <property type="match status" value="2"/>
</dbReference>
<accession>A0A178IEL4</accession>
<keyword evidence="8 11" id="KW-0520">NAD</keyword>
<dbReference type="SMART" id="SM00278">
    <property type="entry name" value="HhH1"/>
    <property type="match status" value="3"/>
</dbReference>
<keyword evidence="4 11" id="KW-0479">Metal-binding</keyword>
<sequence>MGIGLRRWARFPAALLLVFATVFARAHENMTDTRPSVAAASAGDRARLDWLRGEIRRHDDLYYNKAAPELSDADYDALKRELRELEAQHPEWAATDSPTQRAGVDARDPFFAPGRHRAPMLSLDNTYDEADLRAFDTRLRAQLGADASGLAYVVEPKIDGVGVSLVYENGRLARVLTRGDGAEGDDITANVRSIASLPDRLAGAAWPAFIEIRGEIYIAFADFERINAAREAAGLELFANPRNLAAGSAKLHDPREAAERRLRLVVYGVGHCEEPLRDENGNRVATQAALHGRLRAWGLPVLESYWPSADLDAAWSAIGELKKMRARLAYPIDGAVVKTDAFALQQKAGATARAPRWAIAYKFAPERAMTRVLAITAQVGRTGVVTPVAELEPVRLAGTTVRRASLHNAGEIIPVVREVVVAKCPVDSADYVFPKNCPECGAALARADGGVAWRCPNDACPAQVRGRLEHFASRECLAISGLGPKVIARLVDAGLARDVADLYKLRAGDLVKLEGIGARSAENLLAAVERSKHAETWRFINGLGLPGVGAKNAKALAKRFRSLDTLARATESEFQATSGVGPETAKNLCEFINKEENRRLLEKLKACGIKPRES</sequence>
<comment type="catalytic activity">
    <reaction evidence="10 11 12">
        <text>NAD(+) + (deoxyribonucleotide)n-3'-hydroxyl + 5'-phospho-(deoxyribonucleotide)m = (deoxyribonucleotide)n+m + AMP + beta-nicotinamide D-nucleotide.</text>
        <dbReference type="EC" id="6.5.1.2"/>
    </reaction>
</comment>
<dbReference type="InterPro" id="IPR010994">
    <property type="entry name" value="RuvA_2-like"/>
</dbReference>
<feature type="binding site" evidence="11">
    <location>
        <position position="155"/>
    </location>
    <ligand>
        <name>NAD(+)</name>
        <dbReference type="ChEBI" id="CHEBI:57540"/>
    </ligand>
</feature>
<dbReference type="Gene3D" id="1.10.287.610">
    <property type="entry name" value="Helix hairpin bin"/>
    <property type="match status" value="1"/>
</dbReference>
<dbReference type="InterPro" id="IPR003583">
    <property type="entry name" value="Hlx-hairpin-Hlx_DNA-bd_motif"/>
</dbReference>
<feature type="binding site" evidence="11">
    <location>
        <position position="215"/>
    </location>
    <ligand>
        <name>NAD(+)</name>
        <dbReference type="ChEBI" id="CHEBI:57540"/>
    </ligand>
</feature>
<dbReference type="AlphaFoldDB" id="A0A178IEL4"/>
<feature type="binding site" evidence="11">
    <location>
        <position position="178"/>
    </location>
    <ligand>
        <name>NAD(+)</name>
        <dbReference type="ChEBI" id="CHEBI:57540"/>
    </ligand>
</feature>
<dbReference type="PANTHER" id="PTHR23389:SF9">
    <property type="entry name" value="DNA LIGASE"/>
    <property type="match status" value="1"/>
</dbReference>
<dbReference type="EC" id="6.5.1.2" evidence="11 12"/>
<dbReference type="Pfam" id="PF12826">
    <property type="entry name" value="HHH_2"/>
    <property type="match status" value="1"/>
</dbReference>
<dbReference type="GO" id="GO:0003911">
    <property type="term" value="F:DNA ligase (NAD+) activity"/>
    <property type="evidence" value="ECO:0007669"/>
    <property type="project" value="UniProtKB-UniRule"/>
</dbReference>
<feature type="binding site" evidence="11">
    <location>
        <begin position="72"/>
        <end position="76"/>
    </location>
    <ligand>
        <name>NAD(+)</name>
        <dbReference type="ChEBI" id="CHEBI:57540"/>
    </ligand>
</feature>
<dbReference type="PROSITE" id="PS01056">
    <property type="entry name" value="DNA_LIGASE_N2"/>
    <property type="match status" value="1"/>
</dbReference>
<dbReference type="SUPFAM" id="SSF50249">
    <property type="entry name" value="Nucleic acid-binding proteins"/>
    <property type="match status" value="1"/>
</dbReference>
<protein>
    <recommendedName>
        <fullName evidence="11 12">DNA ligase</fullName>
        <ecNumber evidence="11 12">6.5.1.2</ecNumber>
    </recommendedName>
    <alternativeName>
        <fullName evidence="11">Polydeoxyribonucleotide synthase [NAD(+)]</fullName>
    </alternativeName>
</protein>
<keyword evidence="5 11" id="KW-0227">DNA damage</keyword>
<dbReference type="InterPro" id="IPR012340">
    <property type="entry name" value="NA-bd_OB-fold"/>
</dbReference>
<feature type="active site" description="N6-AMP-lysine intermediate" evidence="11">
    <location>
        <position position="157"/>
    </location>
</feature>
<comment type="caution">
    <text evidence="16">The sequence shown here is derived from an EMBL/GenBank/DDBJ whole genome shotgun (WGS) entry which is preliminary data.</text>
</comment>